<evidence type="ECO:0008006" key="9">
    <source>
        <dbReference type="Google" id="ProtNLM"/>
    </source>
</evidence>
<feature type="transmembrane region" description="Helical" evidence="6">
    <location>
        <begin position="332"/>
        <end position="354"/>
    </location>
</feature>
<dbReference type="GO" id="GO:0005886">
    <property type="term" value="C:plasma membrane"/>
    <property type="evidence" value="ECO:0007669"/>
    <property type="project" value="UniProtKB-SubCell"/>
</dbReference>
<accession>A0A1F5KKD2</accession>
<comment type="caution">
    <text evidence="7">The sequence shown here is derived from an EMBL/GenBank/DDBJ whole genome shotgun (WGS) entry which is preliminary data.</text>
</comment>
<evidence type="ECO:0000313" key="7">
    <source>
        <dbReference type="EMBL" id="OGE41334.1"/>
    </source>
</evidence>
<evidence type="ECO:0000256" key="2">
    <source>
        <dbReference type="ARBA" id="ARBA00022475"/>
    </source>
</evidence>
<feature type="transmembrane region" description="Helical" evidence="6">
    <location>
        <begin position="361"/>
        <end position="379"/>
    </location>
</feature>
<feature type="transmembrane region" description="Helical" evidence="6">
    <location>
        <begin position="385"/>
        <end position="407"/>
    </location>
</feature>
<name>A0A1F5KKD2_9BACT</name>
<comment type="subcellular location">
    <subcellularLocation>
        <location evidence="1">Cell membrane</location>
        <topology evidence="1">Multi-pass membrane protein</topology>
    </subcellularLocation>
</comment>
<feature type="transmembrane region" description="Helical" evidence="6">
    <location>
        <begin position="117"/>
        <end position="139"/>
    </location>
</feature>
<feature type="transmembrane region" description="Helical" evidence="6">
    <location>
        <begin position="12"/>
        <end position="32"/>
    </location>
</feature>
<evidence type="ECO:0000256" key="5">
    <source>
        <dbReference type="ARBA" id="ARBA00023136"/>
    </source>
</evidence>
<keyword evidence="2" id="KW-1003">Cell membrane</keyword>
<evidence type="ECO:0000256" key="6">
    <source>
        <dbReference type="SAM" id="Phobius"/>
    </source>
</evidence>
<evidence type="ECO:0000256" key="3">
    <source>
        <dbReference type="ARBA" id="ARBA00022692"/>
    </source>
</evidence>
<dbReference type="Proteomes" id="UP000177328">
    <property type="component" value="Unassembled WGS sequence"/>
</dbReference>
<organism evidence="7 8">
    <name type="scientific">Candidatus Daviesbacteria bacterium RIFCSPHIGHO2_02_FULL_43_12</name>
    <dbReference type="NCBI Taxonomy" id="1797776"/>
    <lineage>
        <taxon>Bacteria</taxon>
        <taxon>Candidatus Daviesiibacteriota</taxon>
    </lineage>
</organism>
<feature type="transmembrane region" description="Helical" evidence="6">
    <location>
        <begin position="291"/>
        <end position="312"/>
    </location>
</feature>
<evidence type="ECO:0000313" key="8">
    <source>
        <dbReference type="Proteomes" id="UP000177328"/>
    </source>
</evidence>
<evidence type="ECO:0000256" key="1">
    <source>
        <dbReference type="ARBA" id="ARBA00004651"/>
    </source>
</evidence>
<sequence length="420" mass="45953">MNYLNRSIKNPFLAGSIIMIVGSNGINVFNYIYHFLMGKLLQPESYGELVALFSFIGILSILPGALGLVIIKFISGSPESRVAHLIAWFFKKTLLLSSLAFLILLLSTPFISKFLNITSILSVGFIAVAFFFALPNILLRSSLQGLLKFKELMITNFVEIPVKLGLGIALVLLGFHLNGALFAFALATAAGFFVSKYYLKKYLNNSPQSPPEARQIGIFTVPVLFQSLALTSLYTIDLILVKHFFSGTEAGIYSAASTLSKIILFGTAPIVGVMFPLISKRFANREPVAKIFLSSLGLTILMCSVAIGMFTARPLLFTNLLYGSSFAGASLLLTKFSLTIGIYTISALLLNFYLAIHRLKIITLPLIASLMQIIGIWVFHSSLDMVLNINLSINALLLVCLLGPVTLTFKDLFKIKPVVP</sequence>
<evidence type="ECO:0000256" key="4">
    <source>
        <dbReference type="ARBA" id="ARBA00022989"/>
    </source>
</evidence>
<feature type="transmembrane region" description="Helical" evidence="6">
    <location>
        <begin position="181"/>
        <end position="199"/>
    </location>
</feature>
<keyword evidence="4 6" id="KW-1133">Transmembrane helix</keyword>
<feature type="transmembrane region" description="Helical" evidence="6">
    <location>
        <begin position="252"/>
        <end position="279"/>
    </location>
</feature>
<dbReference type="AlphaFoldDB" id="A0A1F5KKD2"/>
<dbReference type="InterPro" id="IPR050833">
    <property type="entry name" value="Poly_Biosynth_Transport"/>
</dbReference>
<dbReference type="PANTHER" id="PTHR30250">
    <property type="entry name" value="PST FAMILY PREDICTED COLANIC ACID TRANSPORTER"/>
    <property type="match status" value="1"/>
</dbReference>
<feature type="transmembrane region" description="Helical" evidence="6">
    <location>
        <begin position="219"/>
        <end position="240"/>
    </location>
</feature>
<dbReference type="InterPro" id="IPR002797">
    <property type="entry name" value="Polysacc_synth"/>
</dbReference>
<protein>
    <recommendedName>
        <fullName evidence="9">Polysaccharide biosynthesis protein C-terminal domain-containing protein</fullName>
    </recommendedName>
</protein>
<feature type="transmembrane region" description="Helical" evidence="6">
    <location>
        <begin position="94"/>
        <end position="111"/>
    </location>
</feature>
<feature type="transmembrane region" description="Helical" evidence="6">
    <location>
        <begin position="52"/>
        <end position="74"/>
    </location>
</feature>
<feature type="transmembrane region" description="Helical" evidence="6">
    <location>
        <begin position="151"/>
        <end position="175"/>
    </location>
</feature>
<dbReference type="PANTHER" id="PTHR30250:SF28">
    <property type="entry name" value="POLYSACCHARIDE BIOSYNTHESIS PROTEIN"/>
    <property type="match status" value="1"/>
</dbReference>
<keyword evidence="3 6" id="KW-0812">Transmembrane</keyword>
<dbReference type="EMBL" id="MFDD01000002">
    <property type="protein sequence ID" value="OGE41334.1"/>
    <property type="molecule type" value="Genomic_DNA"/>
</dbReference>
<keyword evidence="5 6" id="KW-0472">Membrane</keyword>
<gene>
    <name evidence="7" type="ORF">A3D25_02305</name>
</gene>
<dbReference type="Pfam" id="PF01943">
    <property type="entry name" value="Polysacc_synt"/>
    <property type="match status" value="1"/>
</dbReference>
<reference evidence="7 8" key="1">
    <citation type="journal article" date="2016" name="Nat. Commun.">
        <title>Thousands of microbial genomes shed light on interconnected biogeochemical processes in an aquifer system.</title>
        <authorList>
            <person name="Anantharaman K."/>
            <person name="Brown C.T."/>
            <person name="Hug L.A."/>
            <person name="Sharon I."/>
            <person name="Castelle C.J."/>
            <person name="Probst A.J."/>
            <person name="Thomas B.C."/>
            <person name="Singh A."/>
            <person name="Wilkins M.J."/>
            <person name="Karaoz U."/>
            <person name="Brodie E.L."/>
            <person name="Williams K.H."/>
            <person name="Hubbard S.S."/>
            <person name="Banfield J.F."/>
        </authorList>
    </citation>
    <scope>NUCLEOTIDE SEQUENCE [LARGE SCALE GENOMIC DNA]</scope>
</reference>
<proteinExistence type="predicted"/>